<dbReference type="PANTHER" id="PTHR37464">
    <property type="entry name" value="BLL2463 PROTEIN"/>
    <property type="match status" value="1"/>
</dbReference>
<feature type="transmembrane region" description="Helical" evidence="1">
    <location>
        <begin position="58"/>
        <end position="76"/>
    </location>
</feature>
<keyword evidence="1" id="KW-0472">Membrane</keyword>
<comment type="caution">
    <text evidence="4">The sequence shown here is derived from an EMBL/GenBank/DDBJ whole genome shotgun (WGS) entry which is preliminary data.</text>
</comment>
<evidence type="ECO:0000259" key="3">
    <source>
        <dbReference type="Pfam" id="PF13519"/>
    </source>
</evidence>
<dbReference type="InterPro" id="IPR029062">
    <property type="entry name" value="Class_I_gatase-like"/>
</dbReference>
<protein>
    <submittedName>
        <fullName evidence="4">BatA domain-containing protein</fullName>
    </submittedName>
</protein>
<keyword evidence="5" id="KW-1185">Reference proteome</keyword>
<feature type="transmembrane region" description="Helical" evidence="1">
    <location>
        <begin position="681"/>
        <end position="699"/>
    </location>
</feature>
<feature type="domain" description="VWFA" evidence="3">
    <location>
        <begin position="97"/>
        <end position="196"/>
    </location>
</feature>
<feature type="domain" description="Aerotolerance regulator N-terminal" evidence="2">
    <location>
        <begin position="1"/>
        <end position="78"/>
    </location>
</feature>
<dbReference type="InterPro" id="IPR024163">
    <property type="entry name" value="Aerotolerance_reg_N"/>
</dbReference>
<dbReference type="NCBIfam" id="TIGR02226">
    <property type="entry name" value="two_anch"/>
    <property type="match status" value="1"/>
</dbReference>
<dbReference type="Pfam" id="PF07584">
    <property type="entry name" value="BatA"/>
    <property type="match status" value="1"/>
</dbReference>
<reference evidence="4 5" key="1">
    <citation type="submission" date="2024-02" db="EMBL/GenBank/DDBJ databases">
        <title>A novel Gemmatimonadota bacterium.</title>
        <authorList>
            <person name="Du Z.-J."/>
            <person name="Ye Y.-Q."/>
        </authorList>
    </citation>
    <scope>NUCLEOTIDE SEQUENCE [LARGE SCALE GENOMIC DNA]</scope>
    <source>
        <strain evidence="4 5">DH-20</strain>
    </source>
</reference>
<name>A0ABU9E9C2_9BACT</name>
<dbReference type="Proteomes" id="UP001484239">
    <property type="component" value="Unassembled WGS sequence"/>
</dbReference>
<feature type="transmembrane region" description="Helical" evidence="1">
    <location>
        <begin position="6"/>
        <end position="25"/>
    </location>
</feature>
<dbReference type="InterPro" id="IPR036465">
    <property type="entry name" value="vWFA_dom_sf"/>
</dbReference>
<dbReference type="RefSeq" id="WP_405283410.1">
    <property type="nucleotide sequence ID" value="NZ_CP144380.1"/>
</dbReference>
<dbReference type="Gene3D" id="3.40.50.410">
    <property type="entry name" value="von Willebrand factor, type A domain"/>
    <property type="match status" value="1"/>
</dbReference>
<evidence type="ECO:0000256" key="1">
    <source>
        <dbReference type="SAM" id="Phobius"/>
    </source>
</evidence>
<proteinExistence type="predicted"/>
<dbReference type="Pfam" id="PF13519">
    <property type="entry name" value="VWA_2"/>
    <property type="match status" value="1"/>
</dbReference>
<dbReference type="InterPro" id="IPR011933">
    <property type="entry name" value="Double_TM_dom"/>
</dbReference>
<dbReference type="Gene3D" id="3.40.50.880">
    <property type="match status" value="1"/>
</dbReference>
<gene>
    <name evidence="4" type="ORF">WI372_10195</name>
</gene>
<dbReference type="InterPro" id="IPR002035">
    <property type="entry name" value="VWF_A"/>
</dbReference>
<evidence type="ECO:0000313" key="5">
    <source>
        <dbReference type="Proteomes" id="UP001484239"/>
    </source>
</evidence>
<keyword evidence="1" id="KW-1133">Transmembrane helix</keyword>
<evidence type="ECO:0000259" key="2">
    <source>
        <dbReference type="Pfam" id="PF07584"/>
    </source>
</evidence>
<accession>A0ABU9E9C2</accession>
<dbReference type="SUPFAM" id="SSF53300">
    <property type="entry name" value="vWA-like"/>
    <property type="match status" value="1"/>
</dbReference>
<organism evidence="4 5">
    <name type="scientific">Gaopeijia maritima</name>
    <dbReference type="NCBI Taxonomy" id="3119007"/>
    <lineage>
        <taxon>Bacteria</taxon>
        <taxon>Pseudomonadati</taxon>
        <taxon>Gemmatimonadota</taxon>
        <taxon>Longimicrobiia</taxon>
        <taxon>Gaopeijiales</taxon>
        <taxon>Gaopeijiaceae</taxon>
        <taxon>Gaopeijia</taxon>
    </lineage>
</organism>
<dbReference type="SUPFAM" id="SSF52317">
    <property type="entry name" value="Class I glutamine amidotransferase-like"/>
    <property type="match status" value="1"/>
</dbReference>
<keyword evidence="1" id="KW-0812">Transmembrane</keyword>
<sequence>MPLGFLVPLFLVGLIGLAVPIVVHLTRRQRAKVVRFPSLMFLEKVPYQAENRRRIHHWLLLALRALALALLVLAFARPFVRDDAAVAIAGTGPTEHVVVLDRSYSMAIEDRWADAVEAAGDAVGSLGPLDRVSLVVFDQGAAAPVRSTSDASRIRAALDTLAVTDRATRYGPALKLAQTILEESELPGKALTVVSDLQRGGWTGEEGVSVPEGTEIEMVAVGSDPPANLAVGEVALTRDRFQGAERVTPRARITRVGGDAELEVQVVLEVDTREIQRQTVTLPAAGAVPVVFQPFTLTERHTRGVVRVMSDGLPDSELRHDDARRFVVSPGRATGVLLLDAPSGGAQASLHLRQALEVARGDGFRVDRVTGGAPGADQLSTYQVVILNDRPFPEGSEGERLRDFVASGGGLLMVAGSRGSWTESAGGLLPGTLGAVQDREEGRGGRLGYLDYDHPVFELFRGPRRGDFSAARFFRARSWQVPPGDSVTVLARFDDGSPALAERRSGEGRVLVWASTLDAFWTDLALQPVFVPFVHQVVGYASGRTEVLDAFTAGQILDVSDARAMETAGLGEVAEALAAAEGQVALAPSGGTTELSAGAGPHFLELGEQGFYEIRPPGRNDVRPVAVAVNVDPAEADLAPLDPEEVEASIRSGAGGTAVAATDTERAAELRLEDRERRQSLWRWMLVGAFLLLAAETVLSNRVSRARRNERAGAPQGAQS</sequence>
<evidence type="ECO:0000313" key="4">
    <source>
        <dbReference type="EMBL" id="MEK9501345.1"/>
    </source>
</evidence>
<dbReference type="EMBL" id="JBBHLI010000005">
    <property type="protein sequence ID" value="MEK9501345.1"/>
    <property type="molecule type" value="Genomic_DNA"/>
</dbReference>
<dbReference type="PANTHER" id="PTHR37464:SF1">
    <property type="entry name" value="BLL2463 PROTEIN"/>
    <property type="match status" value="1"/>
</dbReference>